<accession>A0ABN2JFU7</accession>
<evidence type="ECO:0000256" key="5">
    <source>
        <dbReference type="ARBA" id="ARBA00023163"/>
    </source>
</evidence>
<evidence type="ECO:0000259" key="7">
    <source>
        <dbReference type="Pfam" id="PF04542"/>
    </source>
</evidence>
<dbReference type="InterPro" id="IPR013324">
    <property type="entry name" value="RNA_pol_sigma_r3/r4-like"/>
</dbReference>
<gene>
    <name evidence="9" type="ORF">GCM10009710_02980</name>
</gene>
<feature type="region of interest" description="Disordered" evidence="6">
    <location>
        <begin position="334"/>
        <end position="424"/>
    </location>
</feature>
<dbReference type="PANTHER" id="PTHR43133:SF8">
    <property type="entry name" value="RNA POLYMERASE SIGMA FACTOR HI_1459-RELATED"/>
    <property type="match status" value="1"/>
</dbReference>
<evidence type="ECO:0000256" key="4">
    <source>
        <dbReference type="ARBA" id="ARBA00023125"/>
    </source>
</evidence>
<evidence type="ECO:0000256" key="3">
    <source>
        <dbReference type="ARBA" id="ARBA00023082"/>
    </source>
</evidence>
<keyword evidence="4" id="KW-0238">DNA-binding</keyword>
<dbReference type="RefSeq" id="WP_344196989.1">
    <property type="nucleotide sequence ID" value="NZ_BAAAME010000002.1"/>
</dbReference>
<feature type="compositionally biased region" description="Acidic residues" evidence="6">
    <location>
        <begin position="399"/>
        <end position="412"/>
    </location>
</feature>
<dbReference type="Gene3D" id="1.10.10.10">
    <property type="entry name" value="Winged helix-like DNA-binding domain superfamily/Winged helix DNA-binding domain"/>
    <property type="match status" value="1"/>
</dbReference>
<feature type="compositionally biased region" description="Pro residues" evidence="6">
    <location>
        <begin position="371"/>
        <end position="393"/>
    </location>
</feature>
<keyword evidence="2" id="KW-0805">Transcription regulation</keyword>
<sequence>MSVSDTATPGQVSDADLISAVRAGDTEAYGVLFERHRAAAERLARQLVSGLGADDLVSDAFLKVLGVLQRGGGPDEAFRAYLLTSVRRLHIDGIRSSKRERTTDDDAALDQPVDFVDPAAMEFERGAAGEAFRSLPERWQLVLWHIDVERQSPAEVAPLLGMAPNSVSALAYRAREGLRRAYLQQHLAPTLDSECRDATSKLGSHVRHGLAARETRKIEEHLDTCARCTGLYLELRDVNSSLGAVLGPILLGSAATGYLGAVTTFGGAGVLGAGTAAGLAMSTKTILVETVRVASAPARIAVGTSVLSSAPAAVATVALASAATVGVVATTSAVTSPSTTAVLSPIQDPSFDPTDDGIRLPTPTPTVTMPAPTPSPTATPSPSATPEPTPSPEPTATEDPVEPEPADPDPIEPVEPPPPPVVGTDFALGVASVVNDRPLFQRTMTIPITGTTTDGVPADRTVSVRVDFTRSTLFRSVSGDWTCTATPERWTTSVTCTTTVPAGGSTDLRLTFAGLRPSGTLTMVADEDPNTANDTASFASPGFLLLF</sequence>
<feature type="domain" description="RNA polymerase sigma-70 region 2" evidence="7">
    <location>
        <begin position="32"/>
        <end position="99"/>
    </location>
</feature>
<dbReference type="InterPro" id="IPR013325">
    <property type="entry name" value="RNA_pol_sigma_r2"/>
</dbReference>
<feature type="domain" description="Putative zinc-finger" evidence="8">
    <location>
        <begin position="195"/>
        <end position="228"/>
    </location>
</feature>
<dbReference type="EMBL" id="BAAAME010000002">
    <property type="protein sequence ID" value="GAA1725630.1"/>
    <property type="molecule type" value="Genomic_DNA"/>
</dbReference>
<evidence type="ECO:0008006" key="11">
    <source>
        <dbReference type="Google" id="ProtNLM"/>
    </source>
</evidence>
<comment type="caution">
    <text evidence="9">The sequence shown here is derived from an EMBL/GenBank/DDBJ whole genome shotgun (WGS) entry which is preliminary data.</text>
</comment>
<dbReference type="SUPFAM" id="SSF88659">
    <property type="entry name" value="Sigma3 and sigma4 domains of RNA polymerase sigma factors"/>
    <property type="match status" value="1"/>
</dbReference>
<dbReference type="Gene3D" id="1.10.1740.10">
    <property type="match status" value="1"/>
</dbReference>
<reference evidence="9 10" key="1">
    <citation type="journal article" date="2019" name="Int. J. Syst. Evol. Microbiol.">
        <title>The Global Catalogue of Microorganisms (GCM) 10K type strain sequencing project: providing services to taxonomists for standard genome sequencing and annotation.</title>
        <authorList>
            <consortium name="The Broad Institute Genomics Platform"/>
            <consortium name="The Broad Institute Genome Sequencing Center for Infectious Disease"/>
            <person name="Wu L."/>
            <person name="Ma J."/>
        </authorList>
    </citation>
    <scope>NUCLEOTIDE SEQUENCE [LARGE SCALE GENOMIC DNA]</scope>
    <source>
        <strain evidence="9 10">JCM 13518</strain>
    </source>
</reference>
<dbReference type="InterPro" id="IPR041916">
    <property type="entry name" value="Anti_sigma_zinc_sf"/>
</dbReference>
<dbReference type="InterPro" id="IPR007627">
    <property type="entry name" value="RNA_pol_sigma70_r2"/>
</dbReference>
<dbReference type="NCBIfam" id="TIGR02937">
    <property type="entry name" value="sigma70-ECF"/>
    <property type="match status" value="1"/>
</dbReference>
<dbReference type="SUPFAM" id="SSF88946">
    <property type="entry name" value="Sigma2 domain of RNA polymerase sigma factors"/>
    <property type="match status" value="1"/>
</dbReference>
<dbReference type="InterPro" id="IPR039425">
    <property type="entry name" value="RNA_pol_sigma-70-like"/>
</dbReference>
<dbReference type="Pfam" id="PF13490">
    <property type="entry name" value="zf-HC2"/>
    <property type="match status" value="1"/>
</dbReference>
<evidence type="ECO:0000313" key="9">
    <source>
        <dbReference type="EMBL" id="GAA1725630.1"/>
    </source>
</evidence>
<name>A0ABN2JFU7_9ACTN</name>
<dbReference type="PANTHER" id="PTHR43133">
    <property type="entry name" value="RNA POLYMERASE ECF-TYPE SIGMA FACTO"/>
    <property type="match status" value="1"/>
</dbReference>
<protein>
    <recommendedName>
        <fullName evidence="11">Sigma-70 family RNA polymerase sigma factor</fullName>
    </recommendedName>
</protein>
<evidence type="ECO:0000256" key="6">
    <source>
        <dbReference type="SAM" id="MobiDB-lite"/>
    </source>
</evidence>
<dbReference type="InterPro" id="IPR014284">
    <property type="entry name" value="RNA_pol_sigma-70_dom"/>
</dbReference>
<dbReference type="Proteomes" id="UP001501057">
    <property type="component" value="Unassembled WGS sequence"/>
</dbReference>
<keyword evidence="5" id="KW-0804">Transcription</keyword>
<dbReference type="InterPro" id="IPR027383">
    <property type="entry name" value="Znf_put"/>
</dbReference>
<keyword evidence="3" id="KW-0731">Sigma factor</keyword>
<dbReference type="Pfam" id="PF04542">
    <property type="entry name" value="Sigma70_r2"/>
    <property type="match status" value="1"/>
</dbReference>
<proteinExistence type="inferred from homology"/>
<evidence type="ECO:0000259" key="8">
    <source>
        <dbReference type="Pfam" id="PF13490"/>
    </source>
</evidence>
<keyword evidence="10" id="KW-1185">Reference proteome</keyword>
<evidence type="ECO:0000256" key="1">
    <source>
        <dbReference type="ARBA" id="ARBA00010641"/>
    </source>
</evidence>
<organism evidence="9 10">
    <name type="scientific">Aeromicrobium alkaliterrae</name>
    <dbReference type="NCBI Taxonomy" id="302168"/>
    <lineage>
        <taxon>Bacteria</taxon>
        <taxon>Bacillati</taxon>
        <taxon>Actinomycetota</taxon>
        <taxon>Actinomycetes</taxon>
        <taxon>Propionibacteriales</taxon>
        <taxon>Nocardioidaceae</taxon>
        <taxon>Aeromicrobium</taxon>
    </lineage>
</organism>
<feature type="compositionally biased region" description="Low complexity" evidence="6">
    <location>
        <begin position="334"/>
        <end position="345"/>
    </location>
</feature>
<dbReference type="Gene3D" id="1.10.10.1320">
    <property type="entry name" value="Anti-sigma factor, zinc-finger domain"/>
    <property type="match status" value="1"/>
</dbReference>
<comment type="similarity">
    <text evidence="1">Belongs to the sigma-70 factor family. ECF subfamily.</text>
</comment>
<evidence type="ECO:0000313" key="10">
    <source>
        <dbReference type="Proteomes" id="UP001501057"/>
    </source>
</evidence>
<evidence type="ECO:0000256" key="2">
    <source>
        <dbReference type="ARBA" id="ARBA00023015"/>
    </source>
</evidence>
<dbReference type="InterPro" id="IPR036388">
    <property type="entry name" value="WH-like_DNA-bd_sf"/>
</dbReference>